<keyword evidence="4" id="KW-0378">Hydrolase</keyword>
<comment type="similarity">
    <text evidence="6">Belongs to the Vsr family.</text>
</comment>
<dbReference type="AlphaFoldDB" id="A0A3S0AH33"/>
<gene>
    <name evidence="7" type="primary">vsr</name>
    <name evidence="7" type="ORF">EJC49_25170</name>
</gene>
<name>A0A3S0AH33_9HYPH</name>
<evidence type="ECO:0000256" key="2">
    <source>
        <dbReference type="ARBA" id="ARBA00022759"/>
    </source>
</evidence>
<sequence length="128" mass="15002">MTLRRLLHRSGLRYRLHSARLPGRPDIVFPSRRIAIFVHGCFWHRHHGCHWCTTPSSNAEFWSAKFAGNVQRDRHVAEVLHAAGWRMEVVWECALRETSMDETACRLLAWIKEGSGDFESPVIRRRQQ</sequence>
<dbReference type="GO" id="GO:0006298">
    <property type="term" value="P:mismatch repair"/>
    <property type="evidence" value="ECO:0007669"/>
    <property type="project" value="InterPro"/>
</dbReference>
<keyword evidence="2 7" id="KW-0255">Endonuclease</keyword>
<dbReference type="GO" id="GO:0004519">
    <property type="term" value="F:endonuclease activity"/>
    <property type="evidence" value="ECO:0007669"/>
    <property type="project" value="UniProtKB-KW"/>
</dbReference>
<dbReference type="Pfam" id="PF03852">
    <property type="entry name" value="Vsr"/>
    <property type="match status" value="1"/>
</dbReference>
<dbReference type="Gene3D" id="3.40.960.10">
    <property type="entry name" value="VSR Endonuclease"/>
    <property type="match status" value="1"/>
</dbReference>
<keyword evidence="1" id="KW-0540">Nuclease</keyword>
<accession>A0A3S0AH33</accession>
<dbReference type="InterPro" id="IPR004603">
    <property type="entry name" value="DNA_mismatch_endonuc_vsr"/>
</dbReference>
<keyword evidence="5" id="KW-0234">DNA repair</keyword>
<dbReference type="Proteomes" id="UP000278398">
    <property type="component" value="Unassembled WGS sequence"/>
</dbReference>
<reference evidence="7 8" key="1">
    <citation type="submission" date="2018-12" db="EMBL/GenBank/DDBJ databases">
        <title>Mesorhizobium carbonis sp. nov., isolated from coal mine water.</title>
        <authorList>
            <person name="Xin W."/>
            <person name="Xu Z."/>
            <person name="Xiang F."/>
            <person name="Zhang J."/>
            <person name="Xi L."/>
            <person name="Liu J."/>
        </authorList>
    </citation>
    <scope>NUCLEOTIDE SEQUENCE [LARGE SCALE GENOMIC DNA]</scope>
    <source>
        <strain evidence="7 8">B2.3</strain>
    </source>
</reference>
<evidence type="ECO:0000256" key="6">
    <source>
        <dbReference type="ARBA" id="ARBA00029466"/>
    </source>
</evidence>
<evidence type="ECO:0000256" key="3">
    <source>
        <dbReference type="ARBA" id="ARBA00022763"/>
    </source>
</evidence>
<evidence type="ECO:0000313" key="7">
    <source>
        <dbReference type="EMBL" id="RST79288.1"/>
    </source>
</evidence>
<dbReference type="SUPFAM" id="SSF52980">
    <property type="entry name" value="Restriction endonuclease-like"/>
    <property type="match status" value="1"/>
</dbReference>
<evidence type="ECO:0000256" key="1">
    <source>
        <dbReference type="ARBA" id="ARBA00022722"/>
    </source>
</evidence>
<evidence type="ECO:0000256" key="4">
    <source>
        <dbReference type="ARBA" id="ARBA00022801"/>
    </source>
</evidence>
<dbReference type="NCBIfam" id="TIGR00632">
    <property type="entry name" value="vsr"/>
    <property type="match status" value="1"/>
</dbReference>
<dbReference type="GO" id="GO:0016787">
    <property type="term" value="F:hydrolase activity"/>
    <property type="evidence" value="ECO:0007669"/>
    <property type="project" value="UniProtKB-KW"/>
</dbReference>
<evidence type="ECO:0000256" key="5">
    <source>
        <dbReference type="ARBA" id="ARBA00023204"/>
    </source>
</evidence>
<comment type="caution">
    <text evidence="7">The sequence shown here is derived from an EMBL/GenBank/DDBJ whole genome shotgun (WGS) entry which is preliminary data.</text>
</comment>
<evidence type="ECO:0000313" key="8">
    <source>
        <dbReference type="Proteomes" id="UP000278398"/>
    </source>
</evidence>
<keyword evidence="3" id="KW-0227">DNA damage</keyword>
<proteinExistence type="inferred from homology"/>
<keyword evidence="8" id="KW-1185">Reference proteome</keyword>
<dbReference type="InterPro" id="IPR011335">
    <property type="entry name" value="Restrct_endonuc-II-like"/>
</dbReference>
<organism evidence="7 8">
    <name type="scientific">Aquibium carbonis</name>
    <dbReference type="NCBI Taxonomy" id="2495581"/>
    <lineage>
        <taxon>Bacteria</taxon>
        <taxon>Pseudomonadati</taxon>
        <taxon>Pseudomonadota</taxon>
        <taxon>Alphaproteobacteria</taxon>
        <taxon>Hyphomicrobiales</taxon>
        <taxon>Phyllobacteriaceae</taxon>
        <taxon>Aquibium</taxon>
    </lineage>
</organism>
<dbReference type="CDD" id="cd00221">
    <property type="entry name" value="Vsr"/>
    <property type="match status" value="1"/>
</dbReference>
<protein>
    <submittedName>
        <fullName evidence="7">DNA mismatch endonuclease Vsr</fullName>
    </submittedName>
</protein>
<dbReference type="OrthoDB" id="9801520at2"/>
<dbReference type="EMBL" id="RWKW01000164">
    <property type="protein sequence ID" value="RST79288.1"/>
    <property type="molecule type" value="Genomic_DNA"/>
</dbReference>